<feature type="domain" description="DUF5753" evidence="1">
    <location>
        <begin position="34"/>
        <end position="96"/>
    </location>
</feature>
<dbReference type="Proteomes" id="UP000003824">
    <property type="component" value="Unassembled WGS sequence"/>
</dbReference>
<sequence length="110" mass="12091">MATPVTMPRAGRTTARASLCVALRPQGERVAARLARVTFVPGVLQTERYARAVLGTTFPPLGDEERDKRLVTRLERARILDDPTTPVFWALLRESLAVTKATAKDHGHDG</sequence>
<reference evidence="3" key="1">
    <citation type="submission" date="2008-12" db="EMBL/GenBank/DDBJ databases">
        <title>Annotation of Streptomyces ghanaensis ATCC 14672.</title>
        <authorList>
            <consortium name="The Broad Institute Genome Sequencing Platform"/>
            <consortium name="Broad Institute Microbial Sequencing Center"/>
            <person name="Fischbach M."/>
            <person name="Ward D."/>
            <person name="Young S."/>
            <person name="Kodira C.D."/>
            <person name="Zeng Q."/>
            <person name="Koehrsen M."/>
            <person name="Godfrey P."/>
            <person name="Alvarado L."/>
            <person name="Berlin A.M."/>
            <person name="Borenstein D."/>
            <person name="Chen Z."/>
            <person name="Engels R."/>
            <person name="Freedman E."/>
            <person name="Gellesch M."/>
            <person name="Goldberg J."/>
            <person name="Griggs A."/>
            <person name="Gujja S."/>
            <person name="Heiman D.I."/>
            <person name="Hepburn T.A."/>
            <person name="Howarth C."/>
            <person name="Jen D."/>
            <person name="Larson L."/>
            <person name="Lewis B."/>
            <person name="Mehta T."/>
            <person name="Park D."/>
            <person name="Pearson M."/>
            <person name="Roberts A."/>
            <person name="Saif S."/>
            <person name="Shea T.D."/>
            <person name="Shenoy N."/>
            <person name="Sisk P."/>
            <person name="Stolte C."/>
            <person name="Sykes S.N."/>
            <person name="Walk T."/>
            <person name="White J."/>
            <person name="Yandava C."/>
            <person name="Straight P."/>
            <person name="Clardy J."/>
            <person name="Hung D."/>
            <person name="Kolter R."/>
            <person name="Mekalanos J."/>
            <person name="Walker S."/>
            <person name="Walsh C.T."/>
            <person name="Wieland B.L.C."/>
            <person name="Ilzarbe M."/>
            <person name="Galagan J."/>
            <person name="Nusbaum C."/>
            <person name="Birren B."/>
        </authorList>
    </citation>
    <scope>NUCLEOTIDE SEQUENCE [LARGE SCALE GENOMIC DNA]</scope>
    <source>
        <strain evidence="3">ATCC 14672 / DSM 40746 / JCM 4963 / KCTC 9882 / NRRL B-12104 / FH 1290</strain>
    </source>
</reference>
<evidence type="ECO:0000313" key="3">
    <source>
        <dbReference type="Proteomes" id="UP000003824"/>
    </source>
</evidence>
<protein>
    <submittedName>
        <fullName evidence="2">Predicted protein</fullName>
    </submittedName>
</protein>
<dbReference type="AlphaFoldDB" id="D6A0X1"/>
<proteinExistence type="predicted"/>
<dbReference type="InterPro" id="IPR043917">
    <property type="entry name" value="DUF5753"/>
</dbReference>
<dbReference type="EMBL" id="DS999641">
    <property type="protein sequence ID" value="EFE69353.2"/>
    <property type="molecule type" value="Genomic_DNA"/>
</dbReference>
<evidence type="ECO:0000313" key="2">
    <source>
        <dbReference type="EMBL" id="EFE69353.2"/>
    </source>
</evidence>
<evidence type="ECO:0000259" key="1">
    <source>
        <dbReference type="Pfam" id="PF19054"/>
    </source>
</evidence>
<gene>
    <name evidence="2" type="ORF">SSFG_04595</name>
</gene>
<dbReference type="eggNOG" id="COG1476">
    <property type="taxonomic scope" value="Bacteria"/>
</dbReference>
<organism evidence="2 3">
    <name type="scientific">Streptomyces viridosporus (strain ATCC 14672 / DSM 40746 / JCM 4963 / KCTC 9882 / NRRL B-12104 / FH 1290)</name>
    <name type="common">Streptomyces ghanaensis</name>
    <dbReference type="NCBI Taxonomy" id="566461"/>
    <lineage>
        <taxon>Bacteria</taxon>
        <taxon>Bacillati</taxon>
        <taxon>Actinomycetota</taxon>
        <taxon>Actinomycetes</taxon>
        <taxon>Kitasatosporales</taxon>
        <taxon>Streptomycetaceae</taxon>
        <taxon>Streptomyces</taxon>
    </lineage>
</organism>
<accession>D6A0X1</accession>
<name>D6A0X1_STRV1</name>
<dbReference type="Pfam" id="PF19054">
    <property type="entry name" value="DUF5753"/>
    <property type="match status" value="1"/>
</dbReference>